<dbReference type="EMBL" id="BLXT01000198">
    <property type="protein sequence ID" value="GFN74983.1"/>
    <property type="molecule type" value="Genomic_DNA"/>
</dbReference>
<sequence length="267" mass="30362">MGYHVLPSYTHYWSSEPDLGVEIVASTMTRSRFQALLSNLHVKNEANATENDKLWKLRPLIDRLNLNFGKLYNANQCQSIDESMILFKSRSTLKQYCPMKPIKRGYKLWVRADSSGYISKFCVYQGKVTKSYGQFPATFGLGESVVASLCHDIFQKGHKIFFDNFFTFLPLLSFLKEKDTFGCGTIRANRKGLPAGMKTDKQMQRGDYDYRVSDDGLLFCKWMDNKAVTIASNYHGTAPTSVKRTQKDGTREQVACPEAVRAGFLFS</sequence>
<reference evidence="2 3" key="1">
    <citation type="journal article" date="2021" name="Elife">
        <title>Chloroplast acquisition without the gene transfer in kleptoplastic sea slugs, Plakobranchus ocellatus.</title>
        <authorList>
            <person name="Maeda T."/>
            <person name="Takahashi S."/>
            <person name="Yoshida T."/>
            <person name="Shimamura S."/>
            <person name="Takaki Y."/>
            <person name="Nagai Y."/>
            <person name="Toyoda A."/>
            <person name="Suzuki Y."/>
            <person name="Arimoto A."/>
            <person name="Ishii H."/>
            <person name="Satoh N."/>
            <person name="Nishiyama T."/>
            <person name="Hasebe M."/>
            <person name="Maruyama T."/>
            <person name="Minagawa J."/>
            <person name="Obokata J."/>
            <person name="Shigenobu S."/>
        </authorList>
    </citation>
    <scope>NUCLEOTIDE SEQUENCE [LARGE SCALE GENOMIC DNA]</scope>
</reference>
<evidence type="ECO:0000313" key="2">
    <source>
        <dbReference type="EMBL" id="GFN74983.1"/>
    </source>
</evidence>
<accession>A0AAV3XVT5</accession>
<dbReference type="Proteomes" id="UP000735302">
    <property type="component" value="Unassembled WGS sequence"/>
</dbReference>
<comment type="caution">
    <text evidence="2">The sequence shown here is derived from an EMBL/GenBank/DDBJ whole genome shotgun (WGS) entry which is preliminary data.</text>
</comment>
<evidence type="ECO:0000313" key="3">
    <source>
        <dbReference type="Proteomes" id="UP000735302"/>
    </source>
</evidence>
<name>A0AAV3XVT5_9GAST</name>
<gene>
    <name evidence="2" type="ORF">PoB_000148900</name>
</gene>
<evidence type="ECO:0000259" key="1">
    <source>
        <dbReference type="Pfam" id="PF13843"/>
    </source>
</evidence>
<dbReference type="PANTHER" id="PTHR46599:SF3">
    <property type="entry name" value="PIGGYBAC TRANSPOSABLE ELEMENT-DERIVED PROTEIN 4"/>
    <property type="match status" value="1"/>
</dbReference>
<dbReference type="Pfam" id="PF13843">
    <property type="entry name" value="DDE_Tnp_1_7"/>
    <property type="match status" value="1"/>
</dbReference>
<dbReference type="InterPro" id="IPR029526">
    <property type="entry name" value="PGBD"/>
</dbReference>
<dbReference type="AlphaFoldDB" id="A0AAV3XVT5"/>
<dbReference type="PANTHER" id="PTHR46599">
    <property type="entry name" value="PIGGYBAC TRANSPOSABLE ELEMENT-DERIVED PROTEIN 4"/>
    <property type="match status" value="1"/>
</dbReference>
<protein>
    <submittedName>
        <fullName evidence="2">PiggyBac transposable element-derived protein 4</fullName>
    </submittedName>
</protein>
<organism evidence="2 3">
    <name type="scientific">Plakobranchus ocellatus</name>
    <dbReference type="NCBI Taxonomy" id="259542"/>
    <lineage>
        <taxon>Eukaryota</taxon>
        <taxon>Metazoa</taxon>
        <taxon>Spiralia</taxon>
        <taxon>Lophotrochozoa</taxon>
        <taxon>Mollusca</taxon>
        <taxon>Gastropoda</taxon>
        <taxon>Heterobranchia</taxon>
        <taxon>Euthyneura</taxon>
        <taxon>Panpulmonata</taxon>
        <taxon>Sacoglossa</taxon>
        <taxon>Placobranchoidea</taxon>
        <taxon>Plakobranchidae</taxon>
        <taxon>Plakobranchus</taxon>
    </lineage>
</organism>
<keyword evidence="3" id="KW-1185">Reference proteome</keyword>
<feature type="domain" description="PiggyBac transposable element-derived protein" evidence="1">
    <location>
        <begin position="1"/>
        <end position="260"/>
    </location>
</feature>
<proteinExistence type="predicted"/>